<sequence length="103" mass="11365">TGATSSYARKYCLNGLFGIDDAKDADTDEHKHQQNAAAKQSKLSPTPEQVLKAFTDAALQKNTVEELKQAFAKAWKMLEGTPEQHKAQDVYNIRRDELEGAAA</sequence>
<evidence type="ECO:0000313" key="2">
    <source>
        <dbReference type="EMBL" id="MCV5625259.1"/>
    </source>
</evidence>
<dbReference type="Pfam" id="PF04404">
    <property type="entry name" value="ERF"/>
    <property type="match status" value="1"/>
</dbReference>
<dbReference type="AlphaFoldDB" id="A0AAP3A2T9"/>
<organism evidence="2 3">
    <name type="scientific">Escherichia coli</name>
    <dbReference type="NCBI Taxonomy" id="562"/>
    <lineage>
        <taxon>Bacteria</taxon>
        <taxon>Pseudomonadati</taxon>
        <taxon>Pseudomonadota</taxon>
        <taxon>Gammaproteobacteria</taxon>
        <taxon>Enterobacterales</taxon>
        <taxon>Enterobacteriaceae</taxon>
        <taxon>Escherichia</taxon>
    </lineage>
</organism>
<dbReference type="Proteomes" id="UP001208624">
    <property type="component" value="Unassembled WGS sequence"/>
</dbReference>
<feature type="non-terminal residue" evidence="2">
    <location>
        <position position="1"/>
    </location>
</feature>
<dbReference type="EMBL" id="JAOVKC010000276">
    <property type="protein sequence ID" value="MCV5625259.1"/>
    <property type="molecule type" value="Genomic_DNA"/>
</dbReference>
<comment type="caution">
    <text evidence="2">The sequence shown here is derived from an EMBL/GenBank/DDBJ whole genome shotgun (WGS) entry which is preliminary data.</text>
</comment>
<dbReference type="InterPro" id="IPR007499">
    <property type="entry name" value="ERF_bacteria_virus"/>
</dbReference>
<feature type="compositionally biased region" description="Basic and acidic residues" evidence="1">
    <location>
        <begin position="22"/>
        <end position="32"/>
    </location>
</feature>
<reference evidence="2" key="1">
    <citation type="submission" date="2023-06" db="EMBL/GenBank/DDBJ databases">
        <title>Deciphering the underlying mechanisms mediating the transmission of blaNDM gene from human to animals in China.</title>
        <authorList>
            <person name="Chen K."/>
            <person name="Chen S."/>
        </authorList>
    </citation>
    <scope>NUCLEOTIDE SEQUENCE</scope>
    <source>
        <strain evidence="2">1199</strain>
    </source>
</reference>
<evidence type="ECO:0000313" key="3">
    <source>
        <dbReference type="Proteomes" id="UP001208624"/>
    </source>
</evidence>
<proteinExistence type="predicted"/>
<accession>A0AAP3A2T9</accession>
<feature type="region of interest" description="Disordered" evidence="1">
    <location>
        <begin position="22"/>
        <end position="47"/>
    </location>
</feature>
<name>A0AAP3A2T9_ECOLX</name>
<feature type="compositionally biased region" description="Polar residues" evidence="1">
    <location>
        <begin position="34"/>
        <end position="47"/>
    </location>
</feature>
<protein>
    <submittedName>
        <fullName evidence="2">ERF family protein</fullName>
    </submittedName>
</protein>
<evidence type="ECO:0000256" key="1">
    <source>
        <dbReference type="SAM" id="MobiDB-lite"/>
    </source>
</evidence>
<gene>
    <name evidence="2" type="ORF">OFN31_26745</name>
</gene>